<dbReference type="GO" id="GO:0009378">
    <property type="term" value="F:four-way junction helicase activity"/>
    <property type="evidence" value="ECO:0007669"/>
    <property type="project" value="TreeGrafter"/>
</dbReference>
<dbReference type="PANTHER" id="PTHR13710:SF155">
    <property type="entry name" value="ATP-DEPENDENT DNA HELICASE Q-LIKE 3"/>
    <property type="match status" value="1"/>
</dbReference>
<dbReference type="GO" id="GO:0005737">
    <property type="term" value="C:cytoplasm"/>
    <property type="evidence" value="ECO:0007669"/>
    <property type="project" value="TreeGrafter"/>
</dbReference>
<accession>A0AA41VA33</accession>
<dbReference type="EMBL" id="JAJJMA010099232">
    <property type="protein sequence ID" value="MCL7030243.1"/>
    <property type="molecule type" value="Genomic_DNA"/>
</dbReference>
<dbReference type="SUPFAM" id="SSF52540">
    <property type="entry name" value="P-loop containing nucleoside triphosphate hydrolases"/>
    <property type="match status" value="1"/>
</dbReference>
<comment type="caution">
    <text evidence="4">The sequence shown here is derived from an EMBL/GenBank/DDBJ whole genome shotgun (WGS) entry which is preliminary data.</text>
</comment>
<dbReference type="Proteomes" id="UP001177140">
    <property type="component" value="Unassembled WGS sequence"/>
</dbReference>
<dbReference type="InterPro" id="IPR027417">
    <property type="entry name" value="P-loop_NTPase"/>
</dbReference>
<protein>
    <recommendedName>
        <fullName evidence="3">ATP-dependent DNA helicase RecQ zinc-binding domain-containing protein</fullName>
    </recommendedName>
</protein>
<feature type="compositionally biased region" description="Polar residues" evidence="2">
    <location>
        <begin position="41"/>
        <end position="52"/>
    </location>
</feature>
<feature type="domain" description="ATP-dependent DNA helicase RecQ zinc-binding" evidence="3">
    <location>
        <begin position="28"/>
        <end position="99"/>
    </location>
</feature>
<feature type="region of interest" description="Disordered" evidence="2">
    <location>
        <begin position="1"/>
        <end position="21"/>
    </location>
</feature>
<comment type="similarity">
    <text evidence="1">Belongs to the helicase family. RecQ subfamily.</text>
</comment>
<evidence type="ECO:0000313" key="4">
    <source>
        <dbReference type="EMBL" id="MCL7030243.1"/>
    </source>
</evidence>
<evidence type="ECO:0000313" key="5">
    <source>
        <dbReference type="Proteomes" id="UP001177140"/>
    </source>
</evidence>
<dbReference type="Pfam" id="PF16124">
    <property type="entry name" value="RecQ_Zn_bind"/>
    <property type="match status" value="1"/>
</dbReference>
<feature type="region of interest" description="Disordered" evidence="2">
    <location>
        <begin position="36"/>
        <end position="55"/>
    </location>
</feature>
<gene>
    <name evidence="4" type="ORF">MKW94_014623</name>
</gene>
<dbReference type="AlphaFoldDB" id="A0AA41VA33"/>
<reference evidence="4" key="1">
    <citation type="submission" date="2022-03" db="EMBL/GenBank/DDBJ databases">
        <title>A functionally conserved STORR gene fusion in Papaver species that diverged 16.8 million years ago.</title>
        <authorList>
            <person name="Catania T."/>
        </authorList>
    </citation>
    <scope>NUCLEOTIDE SEQUENCE</scope>
    <source>
        <strain evidence="4">S-191538</strain>
    </source>
</reference>
<dbReference type="InterPro" id="IPR032284">
    <property type="entry name" value="RecQ_Zn-bd"/>
</dbReference>
<proteinExistence type="inferred from homology"/>
<dbReference type="Gene3D" id="3.40.50.300">
    <property type="entry name" value="P-loop containing nucleotide triphosphate hydrolases"/>
    <property type="match status" value="1"/>
</dbReference>
<evidence type="ECO:0000256" key="2">
    <source>
        <dbReference type="SAM" id="MobiDB-lite"/>
    </source>
</evidence>
<evidence type="ECO:0000256" key="1">
    <source>
        <dbReference type="ARBA" id="ARBA00005446"/>
    </source>
</evidence>
<dbReference type="GO" id="GO:0043138">
    <property type="term" value="F:3'-5' DNA helicase activity"/>
    <property type="evidence" value="ECO:0007669"/>
    <property type="project" value="TreeGrafter"/>
</dbReference>
<dbReference type="PANTHER" id="PTHR13710">
    <property type="entry name" value="DNA HELICASE RECQ FAMILY MEMBER"/>
    <property type="match status" value="1"/>
</dbReference>
<evidence type="ECO:0000259" key="3">
    <source>
        <dbReference type="Pfam" id="PF16124"/>
    </source>
</evidence>
<name>A0AA41VA33_PAPNU</name>
<sequence>MESFYQESGRAGRDQKPSRSLLYYGMDDRRKMEFILRKPQNKQADSSNSEGGSSRKALADFSQMVEYCEKPSCRRKKILENFEEKVPASLCNKSCDACKSPNVVAKNLEQLTLCAHQRTGFSRVFITRYIFPLFDRIFLLSYLEKLTIFHSIFLPCDNHISSAAVVAEDRYTEFWNRDDEASGSEEDISDSDGIYLIFLKTL</sequence>
<dbReference type="GO" id="GO:0005694">
    <property type="term" value="C:chromosome"/>
    <property type="evidence" value="ECO:0007669"/>
    <property type="project" value="TreeGrafter"/>
</dbReference>
<keyword evidence="5" id="KW-1185">Reference proteome</keyword>
<organism evidence="4 5">
    <name type="scientific">Papaver nudicaule</name>
    <name type="common">Iceland poppy</name>
    <dbReference type="NCBI Taxonomy" id="74823"/>
    <lineage>
        <taxon>Eukaryota</taxon>
        <taxon>Viridiplantae</taxon>
        <taxon>Streptophyta</taxon>
        <taxon>Embryophyta</taxon>
        <taxon>Tracheophyta</taxon>
        <taxon>Spermatophyta</taxon>
        <taxon>Magnoliopsida</taxon>
        <taxon>Ranunculales</taxon>
        <taxon>Papaveraceae</taxon>
        <taxon>Papaveroideae</taxon>
        <taxon>Papaver</taxon>
    </lineage>
</organism>
<dbReference type="GO" id="GO:0000724">
    <property type="term" value="P:double-strand break repair via homologous recombination"/>
    <property type="evidence" value="ECO:0007669"/>
    <property type="project" value="TreeGrafter"/>
</dbReference>